<dbReference type="PANTHER" id="PTHR47606:SF1">
    <property type="entry name" value="KILLER CELL LECTIN-LIKE RECEPTOR SUBFAMILY G MEMBER 2"/>
    <property type="match status" value="1"/>
</dbReference>
<sequence>MVSTNPTVLFAPVPGLSVYMKSLHWALAVMAVLLAVSGVVIVVLASRAGTRCQPCPPGWVLSEEHCYYLSAEAQAWEASQAFCSAYHATLPLLSHTQHLLCLAPEGSTMSQNSTAPTLTKLREQ</sequence>
<keyword evidence="1" id="KW-1133">Transmembrane helix</keyword>
<protein>
    <submittedName>
        <fullName evidence="2">Killer cell lectin-like receptor sub G member 2</fullName>
    </submittedName>
</protein>
<dbReference type="Gene3D" id="3.10.100.10">
    <property type="entry name" value="Mannose-Binding Protein A, subunit A"/>
    <property type="match status" value="1"/>
</dbReference>
<comment type="caution">
    <text evidence="2">The sequence shown here is derived from an EMBL/GenBank/DDBJ whole genome shotgun (WGS) entry which is preliminary data.</text>
</comment>
<gene>
    <name evidence="2" type="primary">KLRG2_1</name>
    <name evidence="2" type="ORF">P7K49_025753</name>
</gene>
<dbReference type="EMBL" id="JASSZA010000012">
    <property type="protein sequence ID" value="KAK2096719.1"/>
    <property type="molecule type" value="Genomic_DNA"/>
</dbReference>
<dbReference type="PANTHER" id="PTHR47606">
    <property type="entry name" value="KILLER CELL LECTIN-LIKE RECEPTOR SUBFAMILY G MEMBER 2"/>
    <property type="match status" value="1"/>
</dbReference>
<keyword evidence="1" id="KW-0472">Membrane</keyword>
<keyword evidence="1" id="KW-0812">Transmembrane</keyword>
<reference evidence="2 3" key="1">
    <citation type="submission" date="2023-05" db="EMBL/GenBank/DDBJ databases">
        <title>B98-5 Cell Line De Novo Hybrid Assembly: An Optical Mapping Approach.</title>
        <authorList>
            <person name="Kananen K."/>
            <person name="Auerbach J.A."/>
            <person name="Kautto E."/>
            <person name="Blachly J.S."/>
        </authorList>
    </citation>
    <scope>NUCLEOTIDE SEQUENCE [LARGE SCALE GENOMIC DNA]</scope>
    <source>
        <strain evidence="2">B95-8</strain>
        <tissue evidence="2">Cell line</tissue>
    </source>
</reference>
<dbReference type="InterPro" id="IPR016187">
    <property type="entry name" value="CTDL_fold"/>
</dbReference>
<evidence type="ECO:0000256" key="1">
    <source>
        <dbReference type="SAM" id="Phobius"/>
    </source>
</evidence>
<dbReference type="InterPro" id="IPR016186">
    <property type="entry name" value="C-type_lectin-like/link_sf"/>
</dbReference>
<keyword evidence="3" id="KW-1185">Reference proteome</keyword>
<dbReference type="Proteomes" id="UP001266305">
    <property type="component" value="Unassembled WGS sequence"/>
</dbReference>
<evidence type="ECO:0000313" key="3">
    <source>
        <dbReference type="Proteomes" id="UP001266305"/>
    </source>
</evidence>
<accession>A0ABQ9UI24</accession>
<organism evidence="2 3">
    <name type="scientific">Saguinus oedipus</name>
    <name type="common">Cotton-top tamarin</name>
    <name type="synonym">Oedipomidas oedipus</name>
    <dbReference type="NCBI Taxonomy" id="9490"/>
    <lineage>
        <taxon>Eukaryota</taxon>
        <taxon>Metazoa</taxon>
        <taxon>Chordata</taxon>
        <taxon>Craniata</taxon>
        <taxon>Vertebrata</taxon>
        <taxon>Euteleostomi</taxon>
        <taxon>Mammalia</taxon>
        <taxon>Eutheria</taxon>
        <taxon>Euarchontoglires</taxon>
        <taxon>Primates</taxon>
        <taxon>Haplorrhini</taxon>
        <taxon>Platyrrhini</taxon>
        <taxon>Cebidae</taxon>
        <taxon>Callitrichinae</taxon>
        <taxon>Saguinus</taxon>
    </lineage>
</organism>
<evidence type="ECO:0000313" key="2">
    <source>
        <dbReference type="EMBL" id="KAK2096719.1"/>
    </source>
</evidence>
<dbReference type="SUPFAM" id="SSF56436">
    <property type="entry name" value="C-type lectin-like"/>
    <property type="match status" value="1"/>
</dbReference>
<feature type="transmembrane region" description="Helical" evidence="1">
    <location>
        <begin position="23"/>
        <end position="44"/>
    </location>
</feature>
<name>A0ABQ9UI24_SAGOE</name>
<proteinExistence type="predicted"/>
<dbReference type="InterPro" id="IPR043318">
    <property type="entry name" value="KLRG2"/>
</dbReference>